<gene>
    <name evidence="9" type="ORF">LV82_00128</name>
</gene>
<dbReference type="InterPro" id="IPR004536">
    <property type="entry name" value="SPS/SelD"/>
</dbReference>
<dbReference type="Pfam" id="PF07992">
    <property type="entry name" value="Pyr_redox_2"/>
    <property type="match status" value="1"/>
</dbReference>
<proteinExistence type="predicted"/>
<keyword evidence="2" id="KW-0547">Nucleotide-binding</keyword>
<dbReference type="InterPro" id="IPR017584">
    <property type="entry name" value="Pyridine_nucleo_diS_OxRdtase_N"/>
</dbReference>
<dbReference type="InterPro" id="IPR023753">
    <property type="entry name" value="FAD/NAD-binding_dom"/>
</dbReference>
<dbReference type="GO" id="GO:0005737">
    <property type="term" value="C:cytoplasm"/>
    <property type="evidence" value="ECO:0007669"/>
    <property type="project" value="TreeGrafter"/>
</dbReference>
<dbReference type="Pfam" id="PF00586">
    <property type="entry name" value="AIRS"/>
    <property type="match status" value="1"/>
</dbReference>
<dbReference type="Gene3D" id="3.30.1330.10">
    <property type="entry name" value="PurM-like, N-terminal domain"/>
    <property type="match status" value="1"/>
</dbReference>
<accession>A0A2S5JLA0</accession>
<evidence type="ECO:0000313" key="9">
    <source>
        <dbReference type="EMBL" id="PPB82203.1"/>
    </source>
</evidence>
<feature type="domain" description="PurM-like C-terminal" evidence="7">
    <location>
        <begin position="552"/>
        <end position="719"/>
    </location>
</feature>
<evidence type="ECO:0000256" key="2">
    <source>
        <dbReference type="ARBA" id="ARBA00022741"/>
    </source>
</evidence>
<evidence type="ECO:0000256" key="3">
    <source>
        <dbReference type="ARBA" id="ARBA00022777"/>
    </source>
</evidence>
<dbReference type="NCBIfam" id="TIGR00476">
    <property type="entry name" value="selD"/>
    <property type="match status" value="1"/>
</dbReference>
<dbReference type="GO" id="GO:0016260">
    <property type="term" value="P:selenocysteine biosynthetic process"/>
    <property type="evidence" value="ECO:0007669"/>
    <property type="project" value="TreeGrafter"/>
</dbReference>
<dbReference type="PANTHER" id="PTHR10256:SF0">
    <property type="entry name" value="INACTIVE SELENIDE, WATER DIKINASE-LIKE PROTEIN-RELATED"/>
    <property type="match status" value="1"/>
</dbReference>
<evidence type="ECO:0000313" key="10">
    <source>
        <dbReference type="Proteomes" id="UP000239736"/>
    </source>
</evidence>
<dbReference type="InterPro" id="IPR036188">
    <property type="entry name" value="FAD/NAD-bd_sf"/>
</dbReference>
<sequence>MQVQIPLTRDLVLIGGGHTHALVLRMWGMKPLPGVRLTLINPTPTAAYSGMLPGLVAGHYPRSALQIDLVKLARHAGARLILGRAEGIDRESRRIRISGRAPVAYDIASIDIGITSDMPGLPGFAEHAVPAKPLDAFADRWEAFVEAVEARRAPPDVAVIGAGVAGVELALAARHRLGDHARVALIERARALSTLGSGARRALLRHLRQANVTLHEAARATEVTEDGVTLADGRLVPARFVIGTAAARAQDWLETTGLALTNGFVRIGPTLQSETDPAIFAAGDIAHMVHAPRPKAGVYAVRQAPILLHNLTVALTEKGRMRRYRPQRDYLKLISTGHRGAVADKWGLPLDGAWLWRWKDRIDRAFMRKFQDLPRMDPPALPDPVASGVAEELGRGKPLCGGCGAKVGQADLRAALADLPAPAREDVLSRPGDDAAVLAHGDGRQVITTDHVRAFVEDPWLLARITAIHAMGDVWSMGARPQAALAQIILPRMSPRLQAETLREIMAAAAETFGAEGADVVGGHTSLGAELTIGFAVTGLTEGEPIRQAGARPGDWLILTKPIGTGVILAAEMAREAPGEVVAAALASMARPQGQAARILAPVAHAMTDVTGFGLAGHLLTILQESGTAARISLAHVPILPGAEDLARAGHGSTLLPANRTVAAHMFLTEGPRADLLFDPQTAGGLLAAIPADQAETVLAALRANGTDAAVIGAVTEGDPFITVED</sequence>
<evidence type="ECO:0000256" key="1">
    <source>
        <dbReference type="ARBA" id="ARBA00022679"/>
    </source>
</evidence>
<dbReference type="SUPFAM" id="SSF56042">
    <property type="entry name" value="PurM C-terminal domain-like"/>
    <property type="match status" value="1"/>
</dbReference>
<name>A0A2S5JLA0_9RHOB</name>
<dbReference type="AlphaFoldDB" id="A0A2S5JLA0"/>
<evidence type="ECO:0000259" key="7">
    <source>
        <dbReference type="Pfam" id="PF02769"/>
    </source>
</evidence>
<dbReference type="Gene3D" id="3.50.50.100">
    <property type="match status" value="1"/>
</dbReference>
<dbReference type="SUPFAM" id="SSF51905">
    <property type="entry name" value="FAD/NAD(P)-binding domain"/>
    <property type="match status" value="2"/>
</dbReference>
<dbReference type="GO" id="GO:0005524">
    <property type="term" value="F:ATP binding"/>
    <property type="evidence" value="ECO:0007669"/>
    <property type="project" value="UniProtKB-KW"/>
</dbReference>
<dbReference type="RefSeq" id="WP_104068786.1">
    <property type="nucleotide sequence ID" value="NZ_PRDS01000001.1"/>
</dbReference>
<evidence type="ECO:0000256" key="5">
    <source>
        <dbReference type="ARBA" id="ARBA00023266"/>
    </source>
</evidence>
<evidence type="ECO:0000256" key="4">
    <source>
        <dbReference type="ARBA" id="ARBA00022840"/>
    </source>
</evidence>
<dbReference type="EMBL" id="PRDS01000001">
    <property type="protein sequence ID" value="PPB82203.1"/>
    <property type="molecule type" value="Genomic_DNA"/>
</dbReference>
<comment type="caution">
    <text evidence="9">The sequence shown here is derived from an EMBL/GenBank/DDBJ whole genome shotgun (WGS) entry which is preliminary data.</text>
</comment>
<dbReference type="Proteomes" id="UP000239736">
    <property type="component" value="Unassembled WGS sequence"/>
</dbReference>
<keyword evidence="1" id="KW-0808">Transferase</keyword>
<keyword evidence="4" id="KW-0067">ATP-binding</keyword>
<dbReference type="SUPFAM" id="SSF55326">
    <property type="entry name" value="PurM N-terminal domain-like"/>
    <property type="match status" value="1"/>
</dbReference>
<dbReference type="GO" id="GO:0004756">
    <property type="term" value="F:selenide, water dikinase activity"/>
    <property type="evidence" value="ECO:0007669"/>
    <property type="project" value="TreeGrafter"/>
</dbReference>
<evidence type="ECO:0000259" key="6">
    <source>
        <dbReference type="Pfam" id="PF00586"/>
    </source>
</evidence>
<dbReference type="InterPro" id="IPR010918">
    <property type="entry name" value="PurM-like_C_dom"/>
</dbReference>
<evidence type="ECO:0000259" key="8">
    <source>
        <dbReference type="Pfam" id="PF07992"/>
    </source>
</evidence>
<dbReference type="NCBIfam" id="TIGR03169">
    <property type="entry name" value="Nterm_to_SelD"/>
    <property type="match status" value="1"/>
</dbReference>
<dbReference type="Pfam" id="PF02769">
    <property type="entry name" value="AIRS_C"/>
    <property type="match status" value="1"/>
</dbReference>
<dbReference type="InterPro" id="IPR036921">
    <property type="entry name" value="PurM-like_N_sf"/>
</dbReference>
<dbReference type="InterPro" id="IPR036676">
    <property type="entry name" value="PurM-like_C_sf"/>
</dbReference>
<feature type="domain" description="PurM-like N-terminal" evidence="6">
    <location>
        <begin position="432"/>
        <end position="540"/>
    </location>
</feature>
<dbReference type="CDD" id="cd02195">
    <property type="entry name" value="SelD"/>
    <property type="match status" value="1"/>
</dbReference>
<keyword evidence="10" id="KW-1185">Reference proteome</keyword>
<keyword evidence="3 9" id="KW-0418">Kinase</keyword>
<dbReference type="PANTHER" id="PTHR10256">
    <property type="entry name" value="SELENIDE, WATER DIKINASE"/>
    <property type="match status" value="1"/>
</dbReference>
<keyword evidence="5" id="KW-0711">Selenium</keyword>
<dbReference type="InterPro" id="IPR016188">
    <property type="entry name" value="PurM-like_N"/>
</dbReference>
<dbReference type="Gene3D" id="3.90.650.10">
    <property type="entry name" value="PurM-like C-terminal domain"/>
    <property type="match status" value="1"/>
</dbReference>
<protein>
    <submittedName>
        <fullName evidence="9">Selenide,water dikinase</fullName>
    </submittedName>
</protein>
<feature type="domain" description="FAD/NAD(P)-binding" evidence="8">
    <location>
        <begin position="10"/>
        <end position="304"/>
    </location>
</feature>
<organism evidence="9 10">
    <name type="scientific">Albidovulum inexpectatum</name>
    <dbReference type="NCBI Taxonomy" id="196587"/>
    <lineage>
        <taxon>Bacteria</taxon>
        <taxon>Pseudomonadati</taxon>
        <taxon>Pseudomonadota</taxon>
        <taxon>Alphaproteobacteria</taxon>
        <taxon>Rhodobacterales</taxon>
        <taxon>Paracoccaceae</taxon>
        <taxon>Albidovulum</taxon>
    </lineage>
</organism>
<reference evidence="9 10" key="1">
    <citation type="submission" date="2018-01" db="EMBL/GenBank/DDBJ databases">
        <title>Genomic Encyclopedia of Archaeal and Bacterial Type Strains, Phase II (KMG-II): from individual species to whole genera.</title>
        <authorList>
            <person name="Goeker M."/>
        </authorList>
    </citation>
    <scope>NUCLEOTIDE SEQUENCE [LARGE SCALE GENOMIC DNA]</scope>
    <source>
        <strain evidence="9 10">DSM 12048</strain>
    </source>
</reference>
<dbReference type="GO" id="GO:0016491">
    <property type="term" value="F:oxidoreductase activity"/>
    <property type="evidence" value="ECO:0007669"/>
    <property type="project" value="InterPro"/>
</dbReference>
<dbReference type="OrthoDB" id="9767928at2"/>